<gene>
    <name evidence="1" type="ORF">GCM10010470_02690</name>
</gene>
<dbReference type="Proteomes" id="UP001500979">
    <property type="component" value="Unassembled WGS sequence"/>
</dbReference>
<name>A0ABN3V104_9PSEU</name>
<sequence length="90" mass="9646">MHVAGDQQELAVPHAQRGAFEQRTVRSVDLDAFSDDLHAVPRPLDPLARCADRATGGQCSAVAGRTSHIVHSGRYPWRGQNTEDSGLGGL</sequence>
<comment type="caution">
    <text evidence="1">The sequence shown here is derived from an EMBL/GenBank/DDBJ whole genome shotgun (WGS) entry which is preliminary data.</text>
</comment>
<protein>
    <submittedName>
        <fullName evidence="1">Uncharacterized protein</fullName>
    </submittedName>
</protein>
<proteinExistence type="predicted"/>
<dbReference type="EMBL" id="BAAAUX010000001">
    <property type="protein sequence ID" value="GAA2774272.1"/>
    <property type="molecule type" value="Genomic_DNA"/>
</dbReference>
<organism evidence="1 2">
    <name type="scientific">Saccharopolyspora taberi</name>
    <dbReference type="NCBI Taxonomy" id="60895"/>
    <lineage>
        <taxon>Bacteria</taxon>
        <taxon>Bacillati</taxon>
        <taxon>Actinomycetota</taxon>
        <taxon>Actinomycetes</taxon>
        <taxon>Pseudonocardiales</taxon>
        <taxon>Pseudonocardiaceae</taxon>
        <taxon>Saccharopolyspora</taxon>
    </lineage>
</organism>
<evidence type="ECO:0000313" key="2">
    <source>
        <dbReference type="Proteomes" id="UP001500979"/>
    </source>
</evidence>
<keyword evidence="2" id="KW-1185">Reference proteome</keyword>
<accession>A0ABN3V104</accession>
<reference evidence="1 2" key="1">
    <citation type="journal article" date="2019" name="Int. J. Syst. Evol. Microbiol.">
        <title>The Global Catalogue of Microorganisms (GCM) 10K type strain sequencing project: providing services to taxonomists for standard genome sequencing and annotation.</title>
        <authorList>
            <consortium name="The Broad Institute Genomics Platform"/>
            <consortium name="The Broad Institute Genome Sequencing Center for Infectious Disease"/>
            <person name="Wu L."/>
            <person name="Ma J."/>
        </authorList>
    </citation>
    <scope>NUCLEOTIDE SEQUENCE [LARGE SCALE GENOMIC DNA]</scope>
    <source>
        <strain evidence="1 2">JCM 9383</strain>
    </source>
</reference>
<evidence type="ECO:0000313" key="1">
    <source>
        <dbReference type="EMBL" id="GAA2774272.1"/>
    </source>
</evidence>